<evidence type="ECO:0000313" key="4">
    <source>
        <dbReference type="Proteomes" id="UP001168990"/>
    </source>
</evidence>
<dbReference type="AlphaFoldDB" id="A0AA39KQN1"/>
<proteinExistence type="predicted"/>
<name>A0AA39KQN1_9HYME</name>
<evidence type="ECO:0000259" key="2">
    <source>
        <dbReference type="Pfam" id="PF01347"/>
    </source>
</evidence>
<gene>
    <name evidence="3" type="ORF">PV328_010868</name>
</gene>
<keyword evidence="4" id="KW-1185">Reference proteome</keyword>
<dbReference type="Pfam" id="PF01347">
    <property type="entry name" value="Vitellogenin_N"/>
    <property type="match status" value="1"/>
</dbReference>
<dbReference type="Gene3D" id="2.30.230.10">
    <property type="entry name" value="Lipovitellin, beta-sheet shell regions, chain A"/>
    <property type="match status" value="1"/>
</dbReference>
<dbReference type="EMBL" id="JAQQBS010000004">
    <property type="protein sequence ID" value="KAK0170290.1"/>
    <property type="molecule type" value="Genomic_DNA"/>
</dbReference>
<evidence type="ECO:0000313" key="3">
    <source>
        <dbReference type="EMBL" id="KAK0170290.1"/>
    </source>
</evidence>
<feature type="domain" description="Vitellogenin" evidence="2">
    <location>
        <begin position="21"/>
        <end position="289"/>
    </location>
</feature>
<reference evidence="3" key="2">
    <citation type="submission" date="2023-03" db="EMBL/GenBank/DDBJ databases">
        <authorList>
            <person name="Inwood S.N."/>
            <person name="Skelly J.G."/>
            <person name="Guhlin J."/>
            <person name="Harrop T.W.R."/>
            <person name="Goldson S.G."/>
            <person name="Dearden P.K."/>
        </authorList>
    </citation>
    <scope>NUCLEOTIDE SEQUENCE</scope>
    <source>
        <strain evidence="3">Irish</strain>
        <tissue evidence="3">Whole body</tissue>
    </source>
</reference>
<keyword evidence="1" id="KW-0732">Signal</keyword>
<reference evidence="3" key="1">
    <citation type="journal article" date="2023" name="bioRxiv">
        <title>Scaffold-level genome assemblies of two parasitoid biocontrol wasps reveal the parthenogenesis mechanism and an associated novel virus.</title>
        <authorList>
            <person name="Inwood S."/>
            <person name="Skelly J."/>
            <person name="Guhlin J."/>
            <person name="Harrop T."/>
            <person name="Goldson S."/>
            <person name="Dearden P."/>
        </authorList>
    </citation>
    <scope>NUCLEOTIDE SEQUENCE</scope>
    <source>
        <strain evidence="3">Irish</strain>
        <tissue evidence="3">Whole body</tissue>
    </source>
</reference>
<sequence length="312" mass="35904">MMLYPLLPFFLGTQISNNHIWSHGPEYNFSGTIKMLSFLDENNGEPLGTILRYKLICRPLNHDVLRCYISESNITLLKSRNIGDDNNSKKINIVNVPFEIKFNQRGINSYIVEKTNPPVSLWELNMIRLIGNQLHIGIDLSDEMKNMFRAQENFTIGVCQVDFKIKRILSDDDDNETNSLNSNLELVPLIKVGKFSNVSIEIEKKRNIDDCIRRTESFFGTRYILGIIHRDEQTTLTNSESKILISKHNFTSETIDINELFDSNQNKLGMVMDYMGLTLETINPATNSLEKFINPISVGIISNHIEDYKIEY</sequence>
<dbReference type="InterPro" id="IPR015816">
    <property type="entry name" value="Vitellinogen_b-sht_N"/>
</dbReference>
<dbReference type="Proteomes" id="UP001168990">
    <property type="component" value="Unassembled WGS sequence"/>
</dbReference>
<comment type="caution">
    <text evidence="3">The sequence shown here is derived from an EMBL/GenBank/DDBJ whole genome shotgun (WGS) entry which is preliminary data.</text>
</comment>
<dbReference type="InterPro" id="IPR015819">
    <property type="entry name" value="Lipid_transp_b-sht_shell"/>
</dbReference>
<dbReference type="GO" id="GO:0005319">
    <property type="term" value="F:lipid transporter activity"/>
    <property type="evidence" value="ECO:0007669"/>
    <property type="project" value="InterPro"/>
</dbReference>
<organism evidence="3 4">
    <name type="scientific">Microctonus aethiopoides</name>
    <dbReference type="NCBI Taxonomy" id="144406"/>
    <lineage>
        <taxon>Eukaryota</taxon>
        <taxon>Metazoa</taxon>
        <taxon>Ecdysozoa</taxon>
        <taxon>Arthropoda</taxon>
        <taxon>Hexapoda</taxon>
        <taxon>Insecta</taxon>
        <taxon>Pterygota</taxon>
        <taxon>Neoptera</taxon>
        <taxon>Endopterygota</taxon>
        <taxon>Hymenoptera</taxon>
        <taxon>Apocrita</taxon>
        <taxon>Ichneumonoidea</taxon>
        <taxon>Braconidae</taxon>
        <taxon>Euphorinae</taxon>
        <taxon>Microctonus</taxon>
    </lineage>
</organism>
<dbReference type="SUPFAM" id="SSF56968">
    <property type="entry name" value="Lipovitellin-phosvitin complex, beta-sheet shell regions"/>
    <property type="match status" value="1"/>
</dbReference>
<accession>A0AA39KQN1</accession>
<protein>
    <recommendedName>
        <fullName evidence="2">Vitellogenin domain-containing protein</fullName>
    </recommendedName>
</protein>
<dbReference type="InterPro" id="IPR001747">
    <property type="entry name" value="Vitellogenin_N"/>
</dbReference>
<evidence type="ECO:0000256" key="1">
    <source>
        <dbReference type="ARBA" id="ARBA00022729"/>
    </source>
</evidence>